<accession>A0ABU5DFE8</accession>
<evidence type="ECO:0000313" key="2">
    <source>
        <dbReference type="Proteomes" id="UP001285263"/>
    </source>
</evidence>
<keyword evidence="2" id="KW-1185">Reference proteome</keyword>
<dbReference type="RefSeq" id="WP_320421909.1">
    <property type="nucleotide sequence ID" value="NZ_JAXCLA010000002.1"/>
</dbReference>
<dbReference type="Proteomes" id="UP001285263">
    <property type="component" value="Unassembled WGS sequence"/>
</dbReference>
<evidence type="ECO:0000313" key="1">
    <source>
        <dbReference type="EMBL" id="MDY0743999.1"/>
    </source>
</evidence>
<reference evidence="1 2" key="1">
    <citation type="submission" date="2023-11" db="EMBL/GenBank/DDBJ databases">
        <title>Paucibacter sp. nov., isolated from fresh soil in Korea.</title>
        <authorList>
            <person name="Le N.T.T."/>
        </authorList>
    </citation>
    <scope>NUCLEOTIDE SEQUENCE [LARGE SCALE GENOMIC DNA]</scope>
    <source>
        <strain evidence="1 2">R3-3</strain>
    </source>
</reference>
<name>A0ABU5DFE8_9BURK</name>
<dbReference type="EMBL" id="JAXCLA010000002">
    <property type="protein sequence ID" value="MDY0743999.1"/>
    <property type="molecule type" value="Genomic_DNA"/>
</dbReference>
<protein>
    <submittedName>
        <fullName evidence="1">Uncharacterized protein</fullName>
    </submittedName>
</protein>
<proteinExistence type="predicted"/>
<gene>
    <name evidence="1" type="ORF">SNE35_05765</name>
</gene>
<comment type="caution">
    <text evidence="1">The sequence shown here is derived from an EMBL/GenBank/DDBJ whole genome shotgun (WGS) entry which is preliminary data.</text>
</comment>
<organism evidence="1 2">
    <name type="scientific">Roseateles agri</name>
    <dbReference type="NCBI Taxonomy" id="3098619"/>
    <lineage>
        <taxon>Bacteria</taxon>
        <taxon>Pseudomonadati</taxon>
        <taxon>Pseudomonadota</taxon>
        <taxon>Betaproteobacteria</taxon>
        <taxon>Burkholderiales</taxon>
        <taxon>Sphaerotilaceae</taxon>
        <taxon>Roseateles</taxon>
    </lineage>
</organism>
<sequence length="244" mass="24755">MGTIMNGGKIVIGNNAGSNITIDTSNRSVTFNNAGSASVTYDLSKSMTTGSFNLGVVNYTLNSSGTGTMSFSAGLASGNIAFNTSGTITAGQIAYGEPVAGGYTGAKFSFSRQSDGTYIGNGGAGVSWPSWMGSVGTNLNGKTWQTTGNFNLSVTDPCTLLGGAAGNACKALSDAAQNGGVAPAEAKQMKELEVFAPSNENSVIDDATFAAASNITESVNTSPYVSFSGMSSYGYYDEGYMCAV</sequence>